<dbReference type="RefSeq" id="WP_214535013.1">
    <property type="nucleotide sequence ID" value="NZ_JAHFVK010000001.1"/>
</dbReference>
<evidence type="ECO:0000313" key="2">
    <source>
        <dbReference type="Proteomes" id="UP000811255"/>
    </source>
</evidence>
<dbReference type="Proteomes" id="UP000811255">
    <property type="component" value="Unassembled WGS sequence"/>
</dbReference>
<dbReference type="CDD" id="cd14789">
    <property type="entry name" value="Tiki"/>
    <property type="match status" value="1"/>
</dbReference>
<dbReference type="PANTHER" id="PTHR40590:SF1">
    <property type="entry name" value="CYTOPLASMIC PROTEIN"/>
    <property type="match status" value="1"/>
</dbReference>
<keyword evidence="2" id="KW-1185">Reference proteome</keyword>
<dbReference type="Pfam" id="PF01963">
    <property type="entry name" value="TraB_PrgY_gumN"/>
    <property type="match status" value="1"/>
</dbReference>
<dbReference type="InterPro" id="IPR047111">
    <property type="entry name" value="YbaP-like"/>
</dbReference>
<evidence type="ECO:0000313" key="1">
    <source>
        <dbReference type="EMBL" id="MBT2133685.1"/>
    </source>
</evidence>
<dbReference type="PANTHER" id="PTHR40590">
    <property type="entry name" value="CYTOPLASMIC PROTEIN-RELATED"/>
    <property type="match status" value="1"/>
</dbReference>
<organism evidence="1 2">
    <name type="scientific">Croceibacterium selenioxidans</name>
    <dbReference type="NCBI Taxonomy" id="2838833"/>
    <lineage>
        <taxon>Bacteria</taxon>
        <taxon>Pseudomonadati</taxon>
        <taxon>Pseudomonadota</taxon>
        <taxon>Alphaproteobacteria</taxon>
        <taxon>Sphingomonadales</taxon>
        <taxon>Erythrobacteraceae</taxon>
        <taxon>Croceibacterium</taxon>
    </lineage>
</organism>
<name>A0ABS5W1P5_9SPHN</name>
<dbReference type="EMBL" id="JAHFVK010000001">
    <property type="protein sequence ID" value="MBT2133685.1"/>
    <property type="molecule type" value="Genomic_DNA"/>
</dbReference>
<protein>
    <submittedName>
        <fullName evidence="1">TraB/GumN family protein</fullName>
    </submittedName>
</protein>
<accession>A0ABS5W1P5</accession>
<dbReference type="InterPro" id="IPR002816">
    <property type="entry name" value="TraB/PrgY/GumN_fam"/>
</dbReference>
<comment type="caution">
    <text evidence="1">The sequence shown here is derived from an EMBL/GenBank/DDBJ whole genome shotgun (WGS) entry which is preliminary data.</text>
</comment>
<sequence>MSKNARTSGERAGKPLNEAEFPGVYFPMPFKRLLASVTALALGLSGCATVETPPTGAVPGPALWAVSDADTTIYLFGTVHALPKDKNWFDGRIEKAFNASDELVTEVDIADVSGSTRALQAAGMLPEGQSLREMMTPENRQEYEAALVTLGLPVEALDRLEPWFAAMTLSLLPVLRSGYDTEAGVERALGTFAGENKKRGALETIDEQIALFDGMPVEAQLAFLDQTVEAVPSSTNSLDAMVAEWLEGDAKQLAALMNSEMKDPALYDRLLTSRNANWAGWIVQRMEQPGTVFIAVGAGHLAGKGSVQDQLRKRGLKVRRIW</sequence>
<reference evidence="1 2" key="1">
    <citation type="submission" date="2021-05" db="EMBL/GenBank/DDBJ databases">
        <title>Croceibacterium sp. LX-88 genome sequence.</title>
        <authorList>
            <person name="Luo X."/>
        </authorList>
    </citation>
    <scope>NUCLEOTIDE SEQUENCE [LARGE SCALE GENOMIC DNA]</scope>
    <source>
        <strain evidence="1 2">LX-88</strain>
    </source>
</reference>
<proteinExistence type="predicted"/>
<gene>
    <name evidence="1" type="ORF">KK137_04995</name>
</gene>